<dbReference type="GO" id="GO:0010181">
    <property type="term" value="F:FMN binding"/>
    <property type="evidence" value="ECO:0007669"/>
    <property type="project" value="InterPro"/>
</dbReference>
<dbReference type="PROSITE" id="PS51257">
    <property type="entry name" value="PROKAR_LIPOPROTEIN"/>
    <property type="match status" value="1"/>
</dbReference>
<proteinExistence type="predicted"/>
<dbReference type="InterPro" id="IPR029039">
    <property type="entry name" value="Flavoprotein-like_sf"/>
</dbReference>
<dbReference type="NCBIfam" id="NF005389">
    <property type="entry name" value="PRK06934.1"/>
    <property type="match status" value="1"/>
</dbReference>
<evidence type="ECO:0000313" key="4">
    <source>
        <dbReference type="EMBL" id="MBB5266126.1"/>
    </source>
</evidence>
<feature type="compositionally biased region" description="Low complexity" evidence="1">
    <location>
        <begin position="25"/>
        <end position="43"/>
    </location>
</feature>
<dbReference type="InterPro" id="IPR008254">
    <property type="entry name" value="Flavodoxin/NO_synth"/>
</dbReference>
<organism evidence="4 5">
    <name type="scientific">Catenibacillus scindens</name>
    <dbReference type="NCBI Taxonomy" id="673271"/>
    <lineage>
        <taxon>Bacteria</taxon>
        <taxon>Bacillati</taxon>
        <taxon>Bacillota</taxon>
        <taxon>Clostridia</taxon>
        <taxon>Lachnospirales</taxon>
        <taxon>Lachnospiraceae</taxon>
        <taxon>Catenibacillus</taxon>
    </lineage>
</organism>
<gene>
    <name evidence="4" type="ORF">HNP82_003283</name>
</gene>
<sequence length="248" mass="26418">MKWILPLLLTGALILSLAACGSETGESGQSSSAAPSSSSPQAETETDSAAVAPSIDTEETVSQISDSDILIAYFTMPEDVDTEGVDAISGASIVVNGGEVMGNVEYMASVIQETVGGDLFQIETVEQYPLDHDPLVDQAAEEQDADARPELATHIDNLEQYDTIFLGYPNWWGDMPQALYTFLEEYDFSGKTIIPFCPHGGSGFSRTESTIADLQPEATVSEDGLTISRNDVADSHDQVAQWAAGLGL</sequence>
<comment type="caution">
    <text evidence="4">The sequence shown here is derived from an EMBL/GenBank/DDBJ whole genome shotgun (WGS) entry which is preliminary data.</text>
</comment>
<dbReference type="PANTHER" id="PTHR39201">
    <property type="entry name" value="EXPORTED PROTEIN-RELATED"/>
    <property type="match status" value="1"/>
</dbReference>
<feature type="domain" description="Flavodoxin-like" evidence="3">
    <location>
        <begin position="102"/>
        <end position="242"/>
    </location>
</feature>
<dbReference type="Gene3D" id="3.40.50.360">
    <property type="match status" value="1"/>
</dbReference>
<feature type="chain" id="PRO_5038931158" evidence="2">
    <location>
        <begin position="22"/>
        <end position="248"/>
    </location>
</feature>
<dbReference type="AlphaFoldDB" id="A0A7W8M769"/>
<evidence type="ECO:0000256" key="1">
    <source>
        <dbReference type="SAM" id="MobiDB-lite"/>
    </source>
</evidence>
<protein>
    <submittedName>
        <fullName evidence="4">Flavodoxin</fullName>
    </submittedName>
</protein>
<dbReference type="Proteomes" id="UP000543642">
    <property type="component" value="Unassembled WGS sequence"/>
</dbReference>
<dbReference type="EMBL" id="JACHFW010000020">
    <property type="protein sequence ID" value="MBB5266126.1"/>
    <property type="molecule type" value="Genomic_DNA"/>
</dbReference>
<accession>A0A7W8M769</accession>
<reference evidence="4 5" key="1">
    <citation type="submission" date="2020-08" db="EMBL/GenBank/DDBJ databases">
        <title>Genomic Encyclopedia of Type Strains, Phase IV (KMG-IV): sequencing the most valuable type-strain genomes for metagenomic binning, comparative biology and taxonomic classification.</title>
        <authorList>
            <person name="Goeker M."/>
        </authorList>
    </citation>
    <scope>NUCLEOTIDE SEQUENCE [LARGE SCALE GENOMIC DNA]</scope>
    <source>
        <strain evidence="4 5">DSM 106146</strain>
    </source>
</reference>
<feature type="signal peptide" evidence="2">
    <location>
        <begin position="1"/>
        <end position="21"/>
    </location>
</feature>
<evidence type="ECO:0000259" key="3">
    <source>
        <dbReference type="Pfam" id="PF12682"/>
    </source>
</evidence>
<dbReference type="RefSeq" id="WP_183776416.1">
    <property type="nucleotide sequence ID" value="NZ_JACHFW010000020.1"/>
</dbReference>
<keyword evidence="5" id="KW-1185">Reference proteome</keyword>
<feature type="region of interest" description="Disordered" evidence="1">
    <location>
        <begin position="25"/>
        <end position="58"/>
    </location>
</feature>
<dbReference type="GO" id="GO:0016651">
    <property type="term" value="F:oxidoreductase activity, acting on NAD(P)H"/>
    <property type="evidence" value="ECO:0007669"/>
    <property type="project" value="UniProtKB-ARBA"/>
</dbReference>
<dbReference type="SUPFAM" id="SSF52218">
    <property type="entry name" value="Flavoproteins"/>
    <property type="match status" value="1"/>
</dbReference>
<dbReference type="Pfam" id="PF12682">
    <property type="entry name" value="Flavodoxin_4"/>
    <property type="match status" value="1"/>
</dbReference>
<name>A0A7W8M769_9FIRM</name>
<keyword evidence="2" id="KW-0732">Signal</keyword>
<evidence type="ECO:0000313" key="5">
    <source>
        <dbReference type="Proteomes" id="UP000543642"/>
    </source>
</evidence>
<dbReference type="PANTHER" id="PTHR39201:SF1">
    <property type="entry name" value="FLAVODOXIN-LIKE DOMAIN-CONTAINING PROTEIN"/>
    <property type="match status" value="1"/>
</dbReference>
<evidence type="ECO:0000256" key="2">
    <source>
        <dbReference type="SAM" id="SignalP"/>
    </source>
</evidence>